<comment type="caution">
    <text evidence="2">The sequence shown here is derived from an EMBL/GenBank/DDBJ whole genome shotgun (WGS) entry which is preliminary data.</text>
</comment>
<dbReference type="Proteomes" id="UP001642360">
    <property type="component" value="Unassembled WGS sequence"/>
</dbReference>
<organism evidence="2 3">
    <name type="scientific">Ilex paraguariensis</name>
    <name type="common">yerba mate</name>
    <dbReference type="NCBI Taxonomy" id="185542"/>
    <lineage>
        <taxon>Eukaryota</taxon>
        <taxon>Viridiplantae</taxon>
        <taxon>Streptophyta</taxon>
        <taxon>Embryophyta</taxon>
        <taxon>Tracheophyta</taxon>
        <taxon>Spermatophyta</taxon>
        <taxon>Magnoliopsida</taxon>
        <taxon>eudicotyledons</taxon>
        <taxon>Gunneridae</taxon>
        <taxon>Pentapetalae</taxon>
        <taxon>asterids</taxon>
        <taxon>campanulids</taxon>
        <taxon>Aquifoliales</taxon>
        <taxon>Aquifoliaceae</taxon>
        <taxon>Ilex</taxon>
    </lineage>
</organism>
<sequence>MSNSTTTTASGKEGKTRKQEDDGDREPFMVRCLRRCFGPLPPPPKDEIGRTLAKMDSILCRGKIRGIGCGIKASGKIPHYLVEALKGLPQFKNNETALNTVLSKILSYYHHRVVAEPPTVLPPNN</sequence>
<feature type="compositionally biased region" description="Polar residues" evidence="1">
    <location>
        <begin position="1"/>
        <end position="10"/>
    </location>
</feature>
<proteinExistence type="predicted"/>
<feature type="compositionally biased region" description="Basic and acidic residues" evidence="1">
    <location>
        <begin position="12"/>
        <end position="26"/>
    </location>
</feature>
<protein>
    <submittedName>
        <fullName evidence="2">Uncharacterized protein</fullName>
    </submittedName>
</protein>
<accession>A0ABC8SP52</accession>
<evidence type="ECO:0000313" key="2">
    <source>
        <dbReference type="EMBL" id="CAK9158971.1"/>
    </source>
</evidence>
<name>A0ABC8SP52_9AQUA</name>
<dbReference type="AlphaFoldDB" id="A0ABC8SP52"/>
<dbReference type="EMBL" id="CAUOFW020003279">
    <property type="protein sequence ID" value="CAK9158971.1"/>
    <property type="molecule type" value="Genomic_DNA"/>
</dbReference>
<evidence type="ECO:0000256" key="1">
    <source>
        <dbReference type="SAM" id="MobiDB-lite"/>
    </source>
</evidence>
<keyword evidence="3" id="KW-1185">Reference proteome</keyword>
<feature type="region of interest" description="Disordered" evidence="1">
    <location>
        <begin position="1"/>
        <end position="26"/>
    </location>
</feature>
<gene>
    <name evidence="2" type="ORF">ILEXP_LOCUS27636</name>
</gene>
<evidence type="ECO:0000313" key="3">
    <source>
        <dbReference type="Proteomes" id="UP001642360"/>
    </source>
</evidence>
<reference evidence="2 3" key="1">
    <citation type="submission" date="2024-02" db="EMBL/GenBank/DDBJ databases">
        <authorList>
            <person name="Vignale AGUSTIN F."/>
            <person name="Sosa J E."/>
            <person name="Modenutti C."/>
        </authorList>
    </citation>
    <scope>NUCLEOTIDE SEQUENCE [LARGE SCALE GENOMIC DNA]</scope>
</reference>